<evidence type="ECO:0000313" key="2">
    <source>
        <dbReference type="EMBL" id="CEM23339.1"/>
    </source>
</evidence>
<feature type="region of interest" description="Disordered" evidence="1">
    <location>
        <begin position="467"/>
        <end position="577"/>
    </location>
</feature>
<accession>A0A0G4G4U8</accession>
<dbReference type="EMBL" id="CDMZ01000885">
    <property type="protein sequence ID" value="CEM23339.1"/>
    <property type="molecule type" value="Genomic_DNA"/>
</dbReference>
<dbReference type="InterPro" id="IPR000048">
    <property type="entry name" value="IQ_motif_EF-hand-BS"/>
</dbReference>
<name>A0A0G4G4U8_9ALVE</name>
<organism evidence="2">
    <name type="scientific">Chromera velia CCMP2878</name>
    <dbReference type="NCBI Taxonomy" id="1169474"/>
    <lineage>
        <taxon>Eukaryota</taxon>
        <taxon>Sar</taxon>
        <taxon>Alveolata</taxon>
        <taxon>Colpodellida</taxon>
        <taxon>Chromeraceae</taxon>
        <taxon>Chromera</taxon>
    </lineage>
</organism>
<protein>
    <submittedName>
        <fullName evidence="2">Uncharacterized protein</fullName>
    </submittedName>
</protein>
<dbReference type="SMART" id="SM00015">
    <property type="entry name" value="IQ"/>
    <property type="match status" value="2"/>
</dbReference>
<dbReference type="AlphaFoldDB" id="A0A0G4G4U8"/>
<proteinExistence type="predicted"/>
<reference evidence="2" key="1">
    <citation type="submission" date="2014-11" db="EMBL/GenBank/DDBJ databases">
        <authorList>
            <person name="Otto D Thomas"/>
            <person name="Naeem Raeece"/>
        </authorList>
    </citation>
    <scope>NUCLEOTIDE SEQUENCE</scope>
</reference>
<sequence length="577" mass="66644">MSSAFLREVECCSDSGGPVREREGRSRNLTQERAAVLLQTWWRAARQRRKFLSFIRAAKRHNTYQQNRQRLENRDTKRSGEFAFLKDLPASEVVRFETDRRTECAIKLQSRFRARRFRRMVKKALEESRRRKEEDTAARRMQRMFKKFAFSKKVKSLAGDERDKFLDAEARRRQRFATMATKRDLFRESTRTQKFDKQLEAFADQIVTQCQRRRTIMDAGGEHLRGTLDDPSIDAVSDDSEEEDLKRFRFSAAPDHTPLIRRCGAVVESESKWAVRRQRAREERRRETQAEEEARKKEKETRALEEKKPWRQRAEEAYTEFVGGLRERRRINMRAILAAERAKVLAETAARGRILEEYSDIAELPRMSARHLLAAAEERHRLICQQDSISDFAQHRGTQGKGEKDAGKGGAGGGGKTPRTPRGVRASLRVDSLEALKEKLKELERSELWRRSPEDEILEAAERALGLPNPFSKDFMSEEEKRSRRKSVLVDFEDPAGDAKSPRRGREQEQIPSDDDSEEDFKVRVKDRRASMSPPRRKSQVHHGTPGPGDGPASHSDTATPHTAVHKGKNDPALPLN</sequence>
<feature type="compositionally biased region" description="Basic and acidic residues" evidence="1">
    <location>
        <begin position="520"/>
        <end position="530"/>
    </location>
</feature>
<feature type="region of interest" description="Disordered" evidence="1">
    <location>
        <begin position="395"/>
        <end position="426"/>
    </location>
</feature>
<evidence type="ECO:0000256" key="1">
    <source>
        <dbReference type="SAM" id="MobiDB-lite"/>
    </source>
</evidence>
<feature type="compositionally biased region" description="Basic and acidic residues" evidence="1">
    <location>
        <begin position="500"/>
        <end position="509"/>
    </location>
</feature>
<dbReference type="VEuPathDB" id="CryptoDB:Cvel_20227"/>
<gene>
    <name evidence="2" type="ORF">Cvel_20227</name>
</gene>
<feature type="region of interest" description="Disordered" evidence="1">
    <location>
        <begin position="277"/>
        <end position="304"/>
    </location>
</feature>
<dbReference type="PROSITE" id="PS50096">
    <property type="entry name" value="IQ"/>
    <property type="match status" value="2"/>
</dbReference>
<feature type="compositionally biased region" description="Basic and acidic residues" evidence="1">
    <location>
        <begin position="280"/>
        <end position="304"/>
    </location>
</feature>